<dbReference type="EMBL" id="JAOQJZ010000013">
    <property type="protein sequence ID" value="MCU6706570.1"/>
    <property type="molecule type" value="Genomic_DNA"/>
</dbReference>
<evidence type="ECO:0000313" key="1">
    <source>
        <dbReference type="EMBL" id="MCU6706570.1"/>
    </source>
</evidence>
<gene>
    <name evidence="1" type="ORF">OCV57_11620</name>
</gene>
<organism evidence="1 2">
    <name type="scientific">Hominimerdicola aceti</name>
    <dbReference type="NCBI Taxonomy" id="2981726"/>
    <lineage>
        <taxon>Bacteria</taxon>
        <taxon>Bacillati</taxon>
        <taxon>Bacillota</taxon>
        <taxon>Clostridia</taxon>
        <taxon>Eubacteriales</taxon>
        <taxon>Oscillospiraceae</taxon>
        <taxon>Hominimerdicola</taxon>
    </lineage>
</organism>
<accession>A0AAE3IIL0</accession>
<comment type="caution">
    <text evidence="1">The sequence shown here is derived from an EMBL/GenBank/DDBJ whole genome shotgun (WGS) entry which is preliminary data.</text>
</comment>
<dbReference type="RefSeq" id="WP_138339096.1">
    <property type="nucleotide sequence ID" value="NZ_JAOQJZ010000013.1"/>
</dbReference>
<dbReference type="Proteomes" id="UP001208131">
    <property type="component" value="Unassembled WGS sequence"/>
</dbReference>
<name>A0AAE3IIL0_9FIRM</name>
<keyword evidence="2" id="KW-1185">Reference proteome</keyword>
<evidence type="ECO:0000313" key="2">
    <source>
        <dbReference type="Proteomes" id="UP001208131"/>
    </source>
</evidence>
<dbReference type="AlphaFoldDB" id="A0AAE3IIL0"/>
<reference evidence="1 2" key="1">
    <citation type="journal article" date="2021" name="ISME Commun">
        <title>Automated analysis of genomic sequences facilitates high-throughput and comprehensive description of bacteria.</title>
        <authorList>
            <person name="Hitch T.C.A."/>
        </authorList>
    </citation>
    <scope>NUCLEOTIDE SEQUENCE [LARGE SCALE GENOMIC DNA]</scope>
    <source>
        <strain evidence="1 2">Sanger_31</strain>
    </source>
</reference>
<dbReference type="InterPro" id="IPR046169">
    <property type="entry name" value="DUF6171"/>
</dbReference>
<proteinExistence type="predicted"/>
<sequence length="87" mass="10274">MSDITKVQCRKCLLENMDENDFLRDMRSHIATYPADKRVSEEEYRRRLAFCKDCEKLVDGMCVLCGCYVELRALKIGMRCADIDKKW</sequence>
<protein>
    <submittedName>
        <fullName evidence="1">DUF6171 family protein</fullName>
    </submittedName>
</protein>
<dbReference type="Pfam" id="PF19668">
    <property type="entry name" value="DUF6171"/>
    <property type="match status" value="1"/>
</dbReference>